<dbReference type="CDD" id="cd00093">
    <property type="entry name" value="HTH_XRE"/>
    <property type="match status" value="1"/>
</dbReference>
<keyword evidence="2" id="KW-0472">Membrane</keyword>
<evidence type="ECO:0000256" key="2">
    <source>
        <dbReference type="SAM" id="Phobius"/>
    </source>
</evidence>
<dbReference type="PANTHER" id="PTHR46558">
    <property type="entry name" value="TRACRIPTIONAL REGULATORY PROTEIN-RELATED-RELATED"/>
    <property type="match status" value="1"/>
</dbReference>
<dbReference type="PROSITE" id="PS50943">
    <property type="entry name" value="HTH_CROC1"/>
    <property type="match status" value="1"/>
</dbReference>
<organism evidence="4">
    <name type="scientific">bioreactor metagenome</name>
    <dbReference type="NCBI Taxonomy" id="1076179"/>
    <lineage>
        <taxon>unclassified sequences</taxon>
        <taxon>metagenomes</taxon>
        <taxon>ecological metagenomes</taxon>
    </lineage>
</organism>
<reference evidence="4" key="1">
    <citation type="submission" date="2019-08" db="EMBL/GenBank/DDBJ databases">
        <authorList>
            <person name="Kucharzyk K."/>
            <person name="Murdoch R.W."/>
            <person name="Higgins S."/>
            <person name="Loffler F."/>
        </authorList>
    </citation>
    <scope>NUCLEOTIDE SEQUENCE</scope>
</reference>
<keyword evidence="2" id="KW-1133">Transmembrane helix</keyword>
<feature type="transmembrane region" description="Helical" evidence="2">
    <location>
        <begin position="189"/>
        <end position="211"/>
    </location>
</feature>
<dbReference type="EMBL" id="VSSQ01001122">
    <property type="protein sequence ID" value="MPM05338.1"/>
    <property type="molecule type" value="Genomic_DNA"/>
</dbReference>
<dbReference type="InterPro" id="IPR010982">
    <property type="entry name" value="Lambda_DNA-bd_dom_sf"/>
</dbReference>
<feature type="domain" description="HTH cro/C1-type" evidence="3">
    <location>
        <begin position="46"/>
        <end position="100"/>
    </location>
</feature>
<evidence type="ECO:0000256" key="1">
    <source>
        <dbReference type="ARBA" id="ARBA00023125"/>
    </source>
</evidence>
<dbReference type="SMART" id="SM00530">
    <property type="entry name" value="HTH_XRE"/>
    <property type="match status" value="1"/>
</dbReference>
<dbReference type="GO" id="GO:0003677">
    <property type="term" value="F:DNA binding"/>
    <property type="evidence" value="ECO:0007669"/>
    <property type="project" value="UniProtKB-KW"/>
</dbReference>
<dbReference type="PANTHER" id="PTHR46558:SF13">
    <property type="entry name" value="HTH-TYPE TRANSCRIPTIONAL REGULATOR IMMR"/>
    <property type="match status" value="1"/>
</dbReference>
<dbReference type="Pfam" id="PF01381">
    <property type="entry name" value="HTH_3"/>
    <property type="match status" value="1"/>
</dbReference>
<dbReference type="InterPro" id="IPR001387">
    <property type="entry name" value="Cro/C1-type_HTH"/>
</dbReference>
<name>A0A644WPD5_9ZZZZ</name>
<dbReference type="SUPFAM" id="SSF47413">
    <property type="entry name" value="lambda repressor-like DNA-binding domains"/>
    <property type="match status" value="1"/>
</dbReference>
<dbReference type="AlphaFoldDB" id="A0A644WPD5"/>
<feature type="transmembrane region" description="Helical" evidence="2">
    <location>
        <begin position="138"/>
        <end position="161"/>
    </location>
</feature>
<comment type="caution">
    <text evidence="4">The sequence shown here is derived from an EMBL/GenBank/DDBJ whole genome shotgun (WGS) entry which is preliminary data.</text>
</comment>
<gene>
    <name evidence="4" type="ORF">SDC9_51626</name>
</gene>
<evidence type="ECO:0000259" key="3">
    <source>
        <dbReference type="PROSITE" id="PS50943"/>
    </source>
</evidence>
<dbReference type="Gene3D" id="1.10.260.40">
    <property type="entry name" value="lambda repressor-like DNA-binding domains"/>
    <property type="match status" value="1"/>
</dbReference>
<sequence>MTGAGRRRNPGLRKFQAGVLERNRRFCYPVAIKLKGEQHMTLGEKLQNLRREKGISQDQLAEMLDVSRQAVSKWERDEAIPETDKVIKLSEVFSVSIDSLLKDTPPLRPQSQPPAGKRAEPSDFFSQLVRLFKRRGYLLGYLLILWGGVDLINVIFVRLAWSKMLGFAGNMAGYMDQGIQSALSAPMNLLWVTLLLAAVKIAGGILAVIFGRRYAKKEEGKQ</sequence>
<protein>
    <recommendedName>
        <fullName evidence="3">HTH cro/C1-type domain-containing protein</fullName>
    </recommendedName>
</protein>
<accession>A0A644WPD5</accession>
<keyword evidence="2" id="KW-0812">Transmembrane</keyword>
<evidence type="ECO:0000313" key="4">
    <source>
        <dbReference type="EMBL" id="MPM05338.1"/>
    </source>
</evidence>
<keyword evidence="1" id="KW-0238">DNA-binding</keyword>
<proteinExistence type="predicted"/>